<proteinExistence type="inferred from homology"/>
<sequence>MEILKKWFVTGIGTGIGKTVVSAVLTEYLKADYWKPVQSGDLKQSDSMTVKNLVSFPVHIHPERYGLHTAVSPHQSAEMDNISMRVRDFELPDTENHLIVEGAGGLFVPLNTSEFMIDLMEKLDLALVVVVQDYLGCINHTMLTLQAVLQRKLHVALIVFNGDFNPWTYTLLRSKIPSNTQVVHLPTIAQINKKHIKACAGNIALTHV</sequence>
<name>A0A4R7DBF0_9SPHI</name>
<evidence type="ECO:0000256" key="6">
    <source>
        <dbReference type="ARBA" id="ARBA00022840"/>
    </source>
</evidence>
<dbReference type="GO" id="GO:0000287">
    <property type="term" value="F:magnesium ion binding"/>
    <property type="evidence" value="ECO:0007669"/>
    <property type="project" value="UniProtKB-UniRule"/>
</dbReference>
<organism evidence="10 11">
    <name type="scientific">Sphingobacterium paludis</name>
    <dbReference type="NCBI Taxonomy" id="1476465"/>
    <lineage>
        <taxon>Bacteria</taxon>
        <taxon>Pseudomonadati</taxon>
        <taxon>Bacteroidota</taxon>
        <taxon>Sphingobacteriia</taxon>
        <taxon>Sphingobacteriales</taxon>
        <taxon>Sphingobacteriaceae</taxon>
        <taxon>Sphingobacterium</taxon>
    </lineage>
</organism>
<comment type="pathway">
    <text evidence="9">Cofactor biosynthesis; biotin biosynthesis; biotin from 7,8-diaminononanoate: step 1/2.</text>
</comment>
<feature type="binding site" evidence="9">
    <location>
        <position position="39"/>
    </location>
    <ligand>
        <name>substrate</name>
    </ligand>
</feature>
<keyword evidence="3 9" id="KW-0479">Metal-binding</keyword>
<keyword evidence="4 9" id="KW-0547">Nucleotide-binding</keyword>
<evidence type="ECO:0000256" key="9">
    <source>
        <dbReference type="HAMAP-Rule" id="MF_00336"/>
    </source>
</evidence>
<comment type="function">
    <text evidence="9">Catalyzes a mechanistically unusual reaction, the ATP-dependent insertion of CO2 between the N7 and N8 nitrogen atoms of 7,8-diaminopelargonic acid (DAPA, also called 7,8-diammoniononanoate) to form a ureido ring.</text>
</comment>
<dbReference type="InterPro" id="IPR027417">
    <property type="entry name" value="P-loop_NTPase"/>
</dbReference>
<feature type="binding site" evidence="9">
    <location>
        <position position="46"/>
    </location>
    <ligand>
        <name>ATP</name>
        <dbReference type="ChEBI" id="CHEBI:30616"/>
    </ligand>
</feature>
<feature type="binding site" evidence="9">
    <location>
        <begin position="15"/>
        <end position="20"/>
    </location>
    <ligand>
        <name>ATP</name>
        <dbReference type="ChEBI" id="CHEBI:30616"/>
    </ligand>
</feature>
<dbReference type="InterPro" id="IPR004472">
    <property type="entry name" value="DTB_synth_BioD"/>
</dbReference>
<evidence type="ECO:0000256" key="3">
    <source>
        <dbReference type="ARBA" id="ARBA00022723"/>
    </source>
</evidence>
<evidence type="ECO:0000256" key="1">
    <source>
        <dbReference type="ARBA" id="ARBA00022490"/>
    </source>
</evidence>
<dbReference type="NCBIfam" id="TIGR00347">
    <property type="entry name" value="bioD"/>
    <property type="match status" value="1"/>
</dbReference>
<evidence type="ECO:0000256" key="4">
    <source>
        <dbReference type="ARBA" id="ARBA00022741"/>
    </source>
</evidence>
<dbReference type="PANTHER" id="PTHR43210:SF2">
    <property type="entry name" value="ATP-DEPENDENT DETHIOBIOTIN SYNTHETASE BIOD 2"/>
    <property type="match status" value="1"/>
</dbReference>
<dbReference type="HAMAP" id="MF_00336">
    <property type="entry name" value="BioD"/>
    <property type="match status" value="1"/>
</dbReference>
<dbReference type="Gene3D" id="3.40.50.300">
    <property type="entry name" value="P-loop containing nucleotide triphosphate hydrolases"/>
    <property type="match status" value="1"/>
</dbReference>
<dbReference type="GO" id="GO:0005524">
    <property type="term" value="F:ATP binding"/>
    <property type="evidence" value="ECO:0007669"/>
    <property type="project" value="UniProtKB-UniRule"/>
</dbReference>
<comment type="caution">
    <text evidence="10">The sequence shown here is derived from an EMBL/GenBank/DDBJ whole genome shotgun (WGS) entry which is preliminary data.</text>
</comment>
<keyword evidence="6 9" id="KW-0067">ATP-binding</keyword>
<feature type="active site" evidence="9">
    <location>
        <position position="35"/>
    </location>
</feature>
<keyword evidence="1 9" id="KW-0963">Cytoplasm</keyword>
<keyword evidence="5 9" id="KW-0093">Biotin biosynthesis</keyword>
<feature type="binding site" evidence="9">
    <location>
        <position position="192"/>
    </location>
    <ligand>
        <name>ATP</name>
        <dbReference type="ChEBI" id="CHEBI:30616"/>
    </ligand>
</feature>
<dbReference type="GO" id="GO:0009102">
    <property type="term" value="P:biotin biosynthetic process"/>
    <property type="evidence" value="ECO:0007669"/>
    <property type="project" value="UniProtKB-UniRule"/>
</dbReference>
<comment type="cofactor">
    <cofactor evidence="9">
        <name>Mg(2+)</name>
        <dbReference type="ChEBI" id="CHEBI:18420"/>
    </cofactor>
</comment>
<dbReference type="AlphaFoldDB" id="A0A4R7DBF0"/>
<gene>
    <name evidence="9" type="primary">bioD</name>
    <name evidence="10" type="ORF">B0I21_10176</name>
</gene>
<comment type="caution">
    <text evidence="9">Lacks conserved residue(s) required for the propagation of feature annotation.</text>
</comment>
<keyword evidence="11" id="KW-1185">Reference proteome</keyword>
<feature type="binding site" evidence="9">
    <location>
        <position position="19"/>
    </location>
    <ligand>
        <name>Mg(2+)</name>
        <dbReference type="ChEBI" id="CHEBI:18420"/>
    </ligand>
</feature>
<reference evidence="10 11" key="1">
    <citation type="submission" date="2019-03" db="EMBL/GenBank/DDBJ databases">
        <title>Genomic Encyclopedia of Type Strains, Phase III (KMG-III): the genomes of soil and plant-associated and newly described type strains.</title>
        <authorList>
            <person name="Whitman W."/>
        </authorList>
    </citation>
    <scope>NUCLEOTIDE SEQUENCE [LARGE SCALE GENOMIC DNA]</scope>
    <source>
        <strain evidence="10 11">CGMCC 1.12801</strain>
    </source>
</reference>
<evidence type="ECO:0000256" key="2">
    <source>
        <dbReference type="ARBA" id="ARBA00022598"/>
    </source>
</evidence>
<evidence type="ECO:0000256" key="7">
    <source>
        <dbReference type="ARBA" id="ARBA00022842"/>
    </source>
</evidence>
<feature type="binding site" evidence="9">
    <location>
        <position position="46"/>
    </location>
    <ligand>
        <name>Mg(2+)</name>
        <dbReference type="ChEBI" id="CHEBI:18420"/>
    </ligand>
</feature>
<feature type="binding site" evidence="9">
    <location>
        <begin position="101"/>
        <end position="104"/>
    </location>
    <ligand>
        <name>ATP</name>
        <dbReference type="ChEBI" id="CHEBI:30616"/>
    </ligand>
</feature>
<evidence type="ECO:0000313" key="10">
    <source>
        <dbReference type="EMBL" id="TDS17214.1"/>
    </source>
</evidence>
<evidence type="ECO:0000256" key="5">
    <source>
        <dbReference type="ARBA" id="ARBA00022756"/>
    </source>
</evidence>
<keyword evidence="2 9" id="KW-0436">Ligase</keyword>
<comment type="similarity">
    <text evidence="9">Belongs to the dethiobiotin synthetase family.</text>
</comment>
<dbReference type="Pfam" id="PF13500">
    <property type="entry name" value="AAA_26"/>
    <property type="match status" value="1"/>
</dbReference>
<evidence type="ECO:0000313" key="11">
    <source>
        <dbReference type="Proteomes" id="UP000294752"/>
    </source>
</evidence>
<evidence type="ECO:0000256" key="8">
    <source>
        <dbReference type="ARBA" id="ARBA00047386"/>
    </source>
</evidence>
<accession>A0A4R7DBF0</accession>
<dbReference type="OrthoDB" id="9802097at2"/>
<dbReference type="CDD" id="cd03109">
    <property type="entry name" value="DTBS"/>
    <property type="match status" value="1"/>
</dbReference>
<keyword evidence="7 9" id="KW-0460">Magnesium</keyword>
<dbReference type="RefSeq" id="WP_133638367.1">
    <property type="nucleotide sequence ID" value="NZ_SNZV01000001.1"/>
</dbReference>
<dbReference type="PIRSF" id="PIRSF006755">
    <property type="entry name" value="DTB_synth"/>
    <property type="match status" value="1"/>
</dbReference>
<comment type="catalytic activity">
    <reaction evidence="9">
        <text>(7R,8S)-7,8-diammoniononanoate + CO2 + ATP = (4R,5S)-dethiobiotin + ADP + phosphate + 3 H(+)</text>
        <dbReference type="Rhea" id="RHEA:15805"/>
        <dbReference type="ChEBI" id="CHEBI:15378"/>
        <dbReference type="ChEBI" id="CHEBI:16526"/>
        <dbReference type="ChEBI" id="CHEBI:30616"/>
        <dbReference type="ChEBI" id="CHEBI:43474"/>
        <dbReference type="ChEBI" id="CHEBI:149469"/>
        <dbReference type="ChEBI" id="CHEBI:149473"/>
        <dbReference type="ChEBI" id="CHEBI:456216"/>
        <dbReference type="EC" id="6.3.3.3"/>
    </reaction>
</comment>
<comment type="subcellular location">
    <subcellularLocation>
        <location evidence="9">Cytoplasm</location>
    </subcellularLocation>
</comment>
<dbReference type="UniPathway" id="UPA00078">
    <property type="reaction ID" value="UER00161"/>
</dbReference>
<dbReference type="PANTHER" id="PTHR43210">
    <property type="entry name" value="DETHIOBIOTIN SYNTHETASE"/>
    <property type="match status" value="1"/>
</dbReference>
<dbReference type="Proteomes" id="UP000294752">
    <property type="component" value="Unassembled WGS sequence"/>
</dbReference>
<dbReference type="EMBL" id="SNZV01000001">
    <property type="protein sequence ID" value="TDS17214.1"/>
    <property type="molecule type" value="Genomic_DNA"/>
</dbReference>
<dbReference type="SUPFAM" id="SSF52540">
    <property type="entry name" value="P-loop containing nucleoside triphosphate hydrolases"/>
    <property type="match status" value="1"/>
</dbReference>
<comment type="subunit">
    <text evidence="9">Homodimer.</text>
</comment>
<feature type="binding site" evidence="9">
    <location>
        <position position="101"/>
    </location>
    <ligand>
        <name>Mg(2+)</name>
        <dbReference type="ChEBI" id="CHEBI:18420"/>
    </ligand>
</feature>
<protein>
    <recommendedName>
        <fullName evidence="9">ATP-dependent dethiobiotin synthetase BioD</fullName>
        <ecNumber evidence="9">6.3.3.3</ecNumber>
    </recommendedName>
    <alternativeName>
        <fullName evidence="9">DTB synthetase</fullName>
        <shortName evidence="9">DTBS</shortName>
    </alternativeName>
    <alternativeName>
        <fullName evidence="9">Dethiobiotin synthase</fullName>
    </alternativeName>
</protein>
<dbReference type="GO" id="GO:0004141">
    <property type="term" value="F:dethiobiotin synthase activity"/>
    <property type="evidence" value="ECO:0007669"/>
    <property type="project" value="UniProtKB-UniRule"/>
</dbReference>
<dbReference type="GO" id="GO:0005829">
    <property type="term" value="C:cytosol"/>
    <property type="evidence" value="ECO:0007669"/>
    <property type="project" value="TreeGrafter"/>
</dbReference>
<dbReference type="EC" id="6.3.3.3" evidence="9"/>
<comment type="catalytic activity">
    <reaction evidence="8">
        <text>(7R,8S)-8-amino-7-(carboxyamino)nonanoate + ATP = (4R,5S)-dethiobiotin + ADP + phosphate + H(+)</text>
        <dbReference type="Rhea" id="RHEA:63684"/>
        <dbReference type="ChEBI" id="CHEBI:15378"/>
        <dbReference type="ChEBI" id="CHEBI:30616"/>
        <dbReference type="ChEBI" id="CHEBI:43474"/>
        <dbReference type="ChEBI" id="CHEBI:149470"/>
        <dbReference type="ChEBI" id="CHEBI:149473"/>
        <dbReference type="ChEBI" id="CHEBI:456216"/>
    </reaction>
</comment>